<evidence type="ECO:0000313" key="1">
    <source>
        <dbReference type="EMBL" id="DAE09451.1"/>
    </source>
</evidence>
<protein>
    <submittedName>
        <fullName evidence="1">Uncharacterized protein</fullName>
    </submittedName>
</protein>
<dbReference type="EMBL" id="BK015488">
    <property type="protein sequence ID" value="DAE09451.1"/>
    <property type="molecule type" value="Genomic_DNA"/>
</dbReference>
<sequence length="136" mass="15960">MKTTMTKKDLEDLRNKHGLEAKAAFECYSFNDYNYEMGYVAALNFVLENLDELCEEIHEDKLMQRATEGAKCCIREYFQDKYGYDNEWSKDEIEDRIQRAIDEGDAETIANSFIDSADDGIPNDEWCETIVRDFYD</sequence>
<name>A0A8S5PSG9_9CAUD</name>
<organism evidence="1">
    <name type="scientific">Siphoviridae sp. ct96x5</name>
    <dbReference type="NCBI Taxonomy" id="2825367"/>
    <lineage>
        <taxon>Viruses</taxon>
        <taxon>Duplodnaviria</taxon>
        <taxon>Heunggongvirae</taxon>
        <taxon>Uroviricota</taxon>
        <taxon>Caudoviricetes</taxon>
    </lineage>
</organism>
<reference evidence="1" key="1">
    <citation type="journal article" date="2021" name="Proc. Natl. Acad. Sci. U.S.A.">
        <title>A Catalog of Tens of Thousands of Viruses from Human Metagenomes Reveals Hidden Associations with Chronic Diseases.</title>
        <authorList>
            <person name="Tisza M.J."/>
            <person name="Buck C.B."/>
        </authorList>
    </citation>
    <scope>NUCLEOTIDE SEQUENCE</scope>
    <source>
        <strain evidence="1">Ct96x5</strain>
    </source>
</reference>
<proteinExistence type="predicted"/>
<accession>A0A8S5PSG9</accession>